<protein>
    <recommendedName>
        <fullName evidence="2">BSD domain-containing protein</fullName>
    </recommendedName>
</protein>
<dbReference type="SUPFAM" id="SSF140383">
    <property type="entry name" value="BSD domain-like"/>
    <property type="match status" value="1"/>
</dbReference>
<dbReference type="Gene3D" id="1.10.3970.10">
    <property type="entry name" value="BSD domain"/>
    <property type="match status" value="1"/>
</dbReference>
<reference evidence="1" key="1">
    <citation type="submission" date="2021-01" db="EMBL/GenBank/DDBJ databases">
        <authorList>
            <person name="Corre E."/>
            <person name="Pelletier E."/>
            <person name="Niang G."/>
            <person name="Scheremetjew M."/>
            <person name="Finn R."/>
            <person name="Kale V."/>
            <person name="Holt S."/>
            <person name="Cochrane G."/>
            <person name="Meng A."/>
            <person name="Brown T."/>
            <person name="Cohen L."/>
        </authorList>
    </citation>
    <scope>NUCLEOTIDE SEQUENCE</scope>
    <source>
        <strain evidence="1">B650</strain>
    </source>
</reference>
<evidence type="ECO:0008006" key="2">
    <source>
        <dbReference type="Google" id="ProtNLM"/>
    </source>
</evidence>
<accession>A0A7S2P3E9</accession>
<dbReference type="AlphaFoldDB" id="A0A7S2P3E9"/>
<organism evidence="1">
    <name type="scientific">Leptocylindrus danicus</name>
    <dbReference type="NCBI Taxonomy" id="163516"/>
    <lineage>
        <taxon>Eukaryota</taxon>
        <taxon>Sar</taxon>
        <taxon>Stramenopiles</taxon>
        <taxon>Ochrophyta</taxon>
        <taxon>Bacillariophyta</taxon>
        <taxon>Coscinodiscophyceae</taxon>
        <taxon>Chaetocerotophycidae</taxon>
        <taxon>Leptocylindrales</taxon>
        <taxon>Leptocylindraceae</taxon>
        <taxon>Leptocylindrus</taxon>
    </lineage>
</organism>
<dbReference type="InterPro" id="IPR035925">
    <property type="entry name" value="BSD_dom_sf"/>
</dbReference>
<proteinExistence type="predicted"/>
<evidence type="ECO:0000313" key="1">
    <source>
        <dbReference type="EMBL" id="CAD9573751.1"/>
    </source>
</evidence>
<dbReference type="EMBL" id="HBGY01012944">
    <property type="protein sequence ID" value="CAD9573751.1"/>
    <property type="molecule type" value="Transcribed_RNA"/>
</dbReference>
<gene>
    <name evidence="1" type="ORF">LDAN0321_LOCUS8269</name>
</gene>
<name>A0A7S2P3E9_9STRA</name>
<sequence length="228" mass="26253">MMKANTNTPPKAAVPSFYKLTHSIVSSAANFMEELLDQFEVPPDADEAADIIDVHDNTPSSNSIPKKHMLLPWEVIERNNSSGSKCHNNVLVQVVSYPDLQRQILDISIQKMCGVAAAGEIMSEYQEKVLLLNKNNTVNFRNHVPMLQRMMQVDRNLAKSHSKLCTRRIQEEVFWNYYLMCVMECQREFFLHSKKQDKVLVGELEEEDLEEEKVSMHGTKMYEDFVVV</sequence>